<proteinExistence type="predicted"/>
<protein>
    <recommendedName>
        <fullName evidence="2">L-rhamnose mutarotase</fullName>
    </recommendedName>
</protein>
<organism evidence="1">
    <name type="scientific">marine metagenome</name>
    <dbReference type="NCBI Taxonomy" id="408172"/>
    <lineage>
        <taxon>unclassified sequences</taxon>
        <taxon>metagenomes</taxon>
        <taxon>ecological metagenomes</taxon>
    </lineage>
</organism>
<evidence type="ECO:0008006" key="2">
    <source>
        <dbReference type="Google" id="ProtNLM"/>
    </source>
</evidence>
<dbReference type="GO" id="GO:0019301">
    <property type="term" value="P:rhamnose catabolic process"/>
    <property type="evidence" value="ECO:0007669"/>
    <property type="project" value="TreeGrafter"/>
</dbReference>
<dbReference type="EMBL" id="UINC01122921">
    <property type="protein sequence ID" value="SVC99038.1"/>
    <property type="molecule type" value="Genomic_DNA"/>
</dbReference>
<dbReference type="GO" id="GO:0016857">
    <property type="term" value="F:racemase and epimerase activity, acting on carbohydrates and derivatives"/>
    <property type="evidence" value="ECO:0007669"/>
    <property type="project" value="InterPro"/>
</dbReference>
<dbReference type="SUPFAM" id="SSF54909">
    <property type="entry name" value="Dimeric alpha+beta barrel"/>
    <property type="match status" value="1"/>
</dbReference>
<reference evidence="1" key="1">
    <citation type="submission" date="2018-05" db="EMBL/GenBank/DDBJ databases">
        <authorList>
            <person name="Lanie J.A."/>
            <person name="Ng W.-L."/>
            <person name="Kazmierczak K.M."/>
            <person name="Andrzejewski T.M."/>
            <person name="Davidsen T.M."/>
            <person name="Wayne K.J."/>
            <person name="Tettelin H."/>
            <person name="Glass J.I."/>
            <person name="Rusch D."/>
            <person name="Podicherti R."/>
            <person name="Tsui H.-C.T."/>
            <person name="Winkler M.E."/>
        </authorList>
    </citation>
    <scope>NUCLEOTIDE SEQUENCE</scope>
</reference>
<dbReference type="Pfam" id="PF05336">
    <property type="entry name" value="rhaM"/>
    <property type="match status" value="1"/>
</dbReference>
<evidence type="ECO:0000313" key="1">
    <source>
        <dbReference type="EMBL" id="SVC99038.1"/>
    </source>
</evidence>
<dbReference type="PANTHER" id="PTHR34389:SF2">
    <property type="entry name" value="L-RHAMNOSE MUTAROTASE"/>
    <property type="match status" value="1"/>
</dbReference>
<sequence>MWSKALTYQLKPGCYAEYKKAHDEVWPELAQAMSDNQVNMVIHHHEERLYLYITSPTEEHFDRSHTGEVAERWLAYMATLMITDDEGTTIMEEMDMAFAFGRYKEELDE</sequence>
<dbReference type="AlphaFoldDB" id="A0A382RQ16"/>
<accession>A0A382RQ16</accession>
<name>A0A382RQ16_9ZZZZ</name>
<dbReference type="Gene3D" id="3.30.70.100">
    <property type="match status" value="1"/>
</dbReference>
<dbReference type="InterPro" id="IPR011008">
    <property type="entry name" value="Dimeric_a/b-barrel"/>
</dbReference>
<gene>
    <name evidence="1" type="ORF">METZ01_LOCUS351892</name>
</gene>
<dbReference type="PANTHER" id="PTHR34389">
    <property type="entry name" value="L-RHAMNOSE MUTAROTASE"/>
    <property type="match status" value="1"/>
</dbReference>
<dbReference type="InterPro" id="IPR008000">
    <property type="entry name" value="Rham/fucose_mutarotase"/>
</dbReference>